<dbReference type="EMBL" id="AFHG01000059">
    <property type="protein sequence ID" value="EGK69915.1"/>
    <property type="molecule type" value="Genomic_DNA"/>
</dbReference>
<comment type="caution">
    <text evidence="2">The sequence shown here is derived from an EMBL/GenBank/DDBJ whole genome shotgun (WGS) entry which is preliminary data.</text>
</comment>
<dbReference type="Pfam" id="PF13689">
    <property type="entry name" value="DUF4154"/>
    <property type="match status" value="1"/>
</dbReference>
<evidence type="ECO:0008006" key="4">
    <source>
        <dbReference type="Google" id="ProtNLM"/>
    </source>
</evidence>
<protein>
    <recommendedName>
        <fullName evidence="4">Transmembrane protein</fullName>
    </recommendedName>
</protein>
<organism evidence="2 3">
    <name type="scientific">Methyloversatilis universalis (strain ATCC BAA-1314 / DSM 25237 / JCM 13912 / CCUG 52030 / FAM5)</name>
    <dbReference type="NCBI Taxonomy" id="1000565"/>
    <lineage>
        <taxon>Bacteria</taxon>
        <taxon>Pseudomonadati</taxon>
        <taxon>Pseudomonadota</taxon>
        <taxon>Betaproteobacteria</taxon>
        <taxon>Nitrosomonadales</taxon>
        <taxon>Sterolibacteriaceae</taxon>
        <taxon>Methyloversatilis</taxon>
    </lineage>
</organism>
<feature type="chain" id="PRO_5003327250" description="Transmembrane protein" evidence="1">
    <location>
        <begin position="22"/>
        <end position="177"/>
    </location>
</feature>
<sequence>MTLLRMLCALCALCACGLIQAQSDVLEDPLKAAFVFNFAKYVEWPESASGNGPLVACVASGDGLAAALSQFDGRMVAGRSFQVQRLATPAGAAGCHLVVVAESAVRRSAAWLRQLPAQGVLTVGDGEGFIDEGGMIGLVRSGDRLQFDINQPALQRAGLRASSQLLKLARNLGGRTR</sequence>
<dbReference type="AlphaFoldDB" id="F5RHT3"/>
<dbReference type="InterPro" id="IPR025293">
    <property type="entry name" value="YfiR/HmsC-like"/>
</dbReference>
<dbReference type="eggNOG" id="ENOG5032YBM">
    <property type="taxonomic scope" value="Bacteria"/>
</dbReference>
<keyword evidence="3" id="KW-1185">Reference proteome</keyword>
<dbReference type="RefSeq" id="WP_008064602.1">
    <property type="nucleotide sequence ID" value="NZ_AFHG01000059.1"/>
</dbReference>
<evidence type="ECO:0000256" key="1">
    <source>
        <dbReference type="SAM" id="SignalP"/>
    </source>
</evidence>
<proteinExistence type="predicted"/>
<accession>F5RHT3</accession>
<dbReference type="Proteomes" id="UP000005019">
    <property type="component" value="Unassembled WGS sequence"/>
</dbReference>
<evidence type="ECO:0000313" key="3">
    <source>
        <dbReference type="Proteomes" id="UP000005019"/>
    </source>
</evidence>
<feature type="signal peptide" evidence="1">
    <location>
        <begin position="1"/>
        <end position="21"/>
    </location>
</feature>
<evidence type="ECO:0000313" key="2">
    <source>
        <dbReference type="EMBL" id="EGK69915.1"/>
    </source>
</evidence>
<dbReference type="STRING" id="1000565.METUNv1_03881"/>
<dbReference type="OrthoDB" id="8527941at2"/>
<dbReference type="PROSITE" id="PS51257">
    <property type="entry name" value="PROKAR_LIPOPROTEIN"/>
    <property type="match status" value="1"/>
</dbReference>
<keyword evidence="1" id="KW-0732">Signal</keyword>
<name>F5RHT3_METUF</name>
<gene>
    <name evidence="2" type="ORF">METUNv1_03881</name>
</gene>
<reference evidence="2 3" key="1">
    <citation type="journal article" date="2011" name="J. Bacteriol.">
        <title>Genome sequence of Methyloversatilis universalis FAM5T, a methylotrophic representative of the order Rhodocyclales.</title>
        <authorList>
            <person name="Kittichotirat W."/>
            <person name="Good N.M."/>
            <person name="Hall R."/>
            <person name="Bringel F."/>
            <person name="Lajus A."/>
            <person name="Medigue C."/>
            <person name="Smalley N.E."/>
            <person name="Beck D."/>
            <person name="Bumgarner R."/>
            <person name="Vuilleumier S."/>
            <person name="Kalyuzhnaya M.G."/>
        </authorList>
    </citation>
    <scope>NUCLEOTIDE SEQUENCE [LARGE SCALE GENOMIC DNA]</scope>
    <source>
        <strain evidence="3">ATCC BAA-1314 / JCM 13912 / FAM5</strain>
    </source>
</reference>